<comment type="caution">
    <text evidence="2">The sequence shown here is derived from an EMBL/GenBank/DDBJ whole genome shotgun (WGS) entry which is preliminary data.</text>
</comment>
<keyword evidence="3" id="KW-1185">Reference proteome</keyword>
<accession>A0A365UCF6</accession>
<name>A0A365UCF6_9RHOB</name>
<proteinExistence type="predicted"/>
<dbReference type="InterPro" id="IPR011051">
    <property type="entry name" value="RmlC_Cupin_sf"/>
</dbReference>
<dbReference type="AlphaFoldDB" id="A0A365UCF6"/>
<dbReference type="InterPro" id="IPR014710">
    <property type="entry name" value="RmlC-like_jellyroll"/>
</dbReference>
<dbReference type="RefSeq" id="WP_113288381.1">
    <property type="nucleotide sequence ID" value="NZ_QNTQ01000004.1"/>
</dbReference>
<evidence type="ECO:0000313" key="3">
    <source>
        <dbReference type="Proteomes" id="UP000253370"/>
    </source>
</evidence>
<evidence type="ECO:0000313" key="2">
    <source>
        <dbReference type="EMBL" id="RBI86833.1"/>
    </source>
</evidence>
<dbReference type="SUPFAM" id="SSF51182">
    <property type="entry name" value="RmlC-like cupins"/>
    <property type="match status" value="1"/>
</dbReference>
<gene>
    <name evidence="2" type="ORF">DRV85_05070</name>
</gene>
<protein>
    <submittedName>
        <fullName evidence="2">Cupin domain-containing protein</fullName>
    </submittedName>
</protein>
<reference evidence="2 3" key="1">
    <citation type="submission" date="2018-07" db="EMBL/GenBank/DDBJ databases">
        <title>Rhodosalinus sp. strain E84T genomic sequence and assembly.</title>
        <authorList>
            <person name="Liu Z.-W."/>
            <person name="Lu D.-C."/>
        </authorList>
    </citation>
    <scope>NUCLEOTIDE SEQUENCE [LARGE SCALE GENOMIC DNA]</scope>
    <source>
        <strain evidence="2 3">E84</strain>
    </source>
</reference>
<dbReference type="OrthoDB" id="5592106at2"/>
<dbReference type="Gene3D" id="2.60.120.10">
    <property type="entry name" value="Jelly Rolls"/>
    <property type="match status" value="1"/>
</dbReference>
<sequence>MTDITDCDPATLCMAHPESLHLAPVVVDATQVALEGGADPAFGTVRWRTLICADRTPTSDMVLGVAEFGPGDRLEPHRHAPSEFYFGLSGDGTVTVEGVAHRIAPGVAIFIPSEAEHEVEAGAFGLSFAYGFPRGRFAEVDYRFRVAS</sequence>
<dbReference type="Proteomes" id="UP000253370">
    <property type="component" value="Unassembled WGS sequence"/>
</dbReference>
<dbReference type="EMBL" id="QNTQ01000004">
    <property type="protein sequence ID" value="RBI86833.1"/>
    <property type="molecule type" value="Genomic_DNA"/>
</dbReference>
<feature type="domain" description="Cupin type-2" evidence="1">
    <location>
        <begin position="65"/>
        <end position="120"/>
    </location>
</feature>
<evidence type="ECO:0000259" key="1">
    <source>
        <dbReference type="Pfam" id="PF07883"/>
    </source>
</evidence>
<dbReference type="Pfam" id="PF07883">
    <property type="entry name" value="Cupin_2"/>
    <property type="match status" value="1"/>
</dbReference>
<dbReference type="InterPro" id="IPR013096">
    <property type="entry name" value="Cupin_2"/>
</dbReference>
<organism evidence="2 3">
    <name type="scientific">Rhodosalinus halophilus</name>
    <dbReference type="NCBI Taxonomy" id="2259333"/>
    <lineage>
        <taxon>Bacteria</taxon>
        <taxon>Pseudomonadati</taxon>
        <taxon>Pseudomonadota</taxon>
        <taxon>Alphaproteobacteria</taxon>
        <taxon>Rhodobacterales</taxon>
        <taxon>Paracoccaceae</taxon>
        <taxon>Rhodosalinus</taxon>
    </lineage>
</organism>